<keyword evidence="3" id="KW-0472">Membrane</keyword>
<accession>A0ABV3ZPT1</accession>
<dbReference type="RefSeq" id="WP_369336805.1">
    <property type="nucleotide sequence ID" value="NZ_JBFYGN010000002.1"/>
</dbReference>
<keyword evidence="3" id="KW-1133">Transmembrane helix</keyword>
<feature type="transmembrane region" description="Helical" evidence="3">
    <location>
        <begin position="64"/>
        <end position="84"/>
    </location>
</feature>
<evidence type="ECO:0000313" key="6">
    <source>
        <dbReference type="Proteomes" id="UP001561046"/>
    </source>
</evidence>
<organism evidence="5 6">
    <name type="scientific">Comamonas guangdongensis</name>
    <dbReference type="NCBI Taxonomy" id="510515"/>
    <lineage>
        <taxon>Bacteria</taxon>
        <taxon>Pseudomonadati</taxon>
        <taxon>Pseudomonadota</taxon>
        <taxon>Betaproteobacteria</taxon>
        <taxon>Burkholderiales</taxon>
        <taxon>Comamonadaceae</taxon>
        <taxon>Comamonas</taxon>
    </lineage>
</organism>
<feature type="domain" description="GGDEF" evidence="4">
    <location>
        <begin position="250"/>
        <end position="381"/>
    </location>
</feature>
<feature type="transmembrane region" description="Helical" evidence="3">
    <location>
        <begin position="35"/>
        <end position="52"/>
    </location>
</feature>
<feature type="transmembrane region" description="Helical" evidence="3">
    <location>
        <begin position="122"/>
        <end position="140"/>
    </location>
</feature>
<feature type="transmembrane region" description="Helical" evidence="3">
    <location>
        <begin position="152"/>
        <end position="174"/>
    </location>
</feature>
<dbReference type="Pfam" id="PF00990">
    <property type="entry name" value="GGDEF"/>
    <property type="match status" value="1"/>
</dbReference>
<protein>
    <recommendedName>
        <fullName evidence="1">diguanylate cyclase</fullName>
        <ecNumber evidence="1">2.7.7.65</ecNumber>
    </recommendedName>
</protein>
<dbReference type="GO" id="GO:0052621">
    <property type="term" value="F:diguanylate cyclase activity"/>
    <property type="evidence" value="ECO:0007669"/>
    <property type="project" value="UniProtKB-EC"/>
</dbReference>
<dbReference type="PANTHER" id="PTHR45138:SF9">
    <property type="entry name" value="DIGUANYLATE CYCLASE DGCM-RELATED"/>
    <property type="match status" value="1"/>
</dbReference>
<reference evidence="5 6" key="1">
    <citation type="journal article" date="2013" name="Int. J. Syst. Evol. Microbiol.">
        <title>Comamonas guangdongensis sp. nov., isolated from subterranean forest sediment, and emended description of the genus Comamonas.</title>
        <authorList>
            <person name="Zhang J."/>
            <person name="Wang Y."/>
            <person name="Zhou S."/>
            <person name="Wu C."/>
            <person name="He J."/>
            <person name="Li F."/>
        </authorList>
    </citation>
    <scope>NUCLEOTIDE SEQUENCE [LARGE SCALE GENOMIC DNA]</scope>
    <source>
        <strain evidence="5 6">CCTCC AB2011133</strain>
    </source>
</reference>
<feature type="transmembrane region" description="Helical" evidence="3">
    <location>
        <begin position="186"/>
        <end position="209"/>
    </location>
</feature>
<dbReference type="Proteomes" id="UP001561046">
    <property type="component" value="Unassembled WGS sequence"/>
</dbReference>
<dbReference type="SUPFAM" id="SSF55073">
    <property type="entry name" value="Nucleotide cyclase"/>
    <property type="match status" value="1"/>
</dbReference>
<keyword evidence="6" id="KW-1185">Reference proteome</keyword>
<evidence type="ECO:0000256" key="2">
    <source>
        <dbReference type="ARBA" id="ARBA00034247"/>
    </source>
</evidence>
<dbReference type="SMART" id="SM00267">
    <property type="entry name" value="GGDEF"/>
    <property type="match status" value="1"/>
</dbReference>
<dbReference type="CDD" id="cd01949">
    <property type="entry name" value="GGDEF"/>
    <property type="match status" value="1"/>
</dbReference>
<sequence length="388" mass="42699">MLSNNQLYVLVAPACITALGGLLGLCWLIQRRSLFLLWTACGLVLTGIGLSWQSIIPKAELSRWAVYTGAIYLAGAWFCTLGVAHKFSVSAFPKTSAVVSALVLAILYQNSAVQDSIAVRTLWLNLGLGIIHFLPFPAIVRRPASKDRLERLLYWSYGLFAIYTMLRPAMVLVLGFTELKDMTVSIYWLVTMLGSLLFSLLFSGLLLIVAMRDATLVLRDERNHDSLTGLLNRRAFWEAAEKLNQQPGVGPVSILIGDIDHFKQVNDNWGHEYGDMVLKAVARAMLESVRSEDLVARFGGEEFVLLLTRSDLETAEQVAQRIRAKVSASGYVQQPGQGVTMSFGVASLAFDANLRQVVSAADRLLYQAKESGRDQVAVEPLFAPVAMA</sequence>
<keyword evidence="3" id="KW-0812">Transmembrane</keyword>
<dbReference type="PROSITE" id="PS50887">
    <property type="entry name" value="GGDEF"/>
    <property type="match status" value="1"/>
</dbReference>
<dbReference type="PANTHER" id="PTHR45138">
    <property type="entry name" value="REGULATORY COMPONENTS OF SENSORY TRANSDUCTION SYSTEM"/>
    <property type="match status" value="1"/>
</dbReference>
<comment type="catalytic activity">
    <reaction evidence="2">
        <text>2 GTP = 3',3'-c-di-GMP + 2 diphosphate</text>
        <dbReference type="Rhea" id="RHEA:24898"/>
        <dbReference type="ChEBI" id="CHEBI:33019"/>
        <dbReference type="ChEBI" id="CHEBI:37565"/>
        <dbReference type="ChEBI" id="CHEBI:58805"/>
        <dbReference type="EC" id="2.7.7.65"/>
    </reaction>
</comment>
<dbReference type="InterPro" id="IPR043128">
    <property type="entry name" value="Rev_trsase/Diguanyl_cyclase"/>
</dbReference>
<dbReference type="EMBL" id="JBFYGN010000002">
    <property type="protein sequence ID" value="MEX8191583.1"/>
    <property type="molecule type" value="Genomic_DNA"/>
</dbReference>
<dbReference type="InterPro" id="IPR000160">
    <property type="entry name" value="GGDEF_dom"/>
</dbReference>
<dbReference type="InterPro" id="IPR050469">
    <property type="entry name" value="Diguanylate_Cyclase"/>
</dbReference>
<dbReference type="Gene3D" id="3.30.70.270">
    <property type="match status" value="1"/>
</dbReference>
<evidence type="ECO:0000256" key="3">
    <source>
        <dbReference type="SAM" id="Phobius"/>
    </source>
</evidence>
<keyword evidence="5" id="KW-0808">Transferase</keyword>
<evidence type="ECO:0000259" key="4">
    <source>
        <dbReference type="PROSITE" id="PS50887"/>
    </source>
</evidence>
<name>A0ABV3ZPT1_9BURK</name>
<keyword evidence="5" id="KW-0548">Nucleotidyltransferase</keyword>
<dbReference type="InterPro" id="IPR029787">
    <property type="entry name" value="Nucleotide_cyclase"/>
</dbReference>
<evidence type="ECO:0000313" key="5">
    <source>
        <dbReference type="EMBL" id="MEX8191583.1"/>
    </source>
</evidence>
<proteinExistence type="predicted"/>
<dbReference type="NCBIfam" id="TIGR00254">
    <property type="entry name" value="GGDEF"/>
    <property type="match status" value="1"/>
</dbReference>
<evidence type="ECO:0000256" key="1">
    <source>
        <dbReference type="ARBA" id="ARBA00012528"/>
    </source>
</evidence>
<gene>
    <name evidence="5" type="ORF">AB6724_01875</name>
</gene>
<comment type="caution">
    <text evidence="5">The sequence shown here is derived from an EMBL/GenBank/DDBJ whole genome shotgun (WGS) entry which is preliminary data.</text>
</comment>
<feature type="transmembrane region" description="Helical" evidence="3">
    <location>
        <begin position="6"/>
        <end position="28"/>
    </location>
</feature>
<dbReference type="EC" id="2.7.7.65" evidence="1"/>